<comment type="caution">
    <text evidence="2">The sequence shown here is derived from an EMBL/GenBank/DDBJ whole genome shotgun (WGS) entry which is preliminary data.</text>
</comment>
<evidence type="ECO:0000313" key="3">
    <source>
        <dbReference type="Proteomes" id="UP000257014"/>
    </source>
</evidence>
<sequence length="67" mass="7123">MTAIDEMTEGESRIASPPMESADGDPPMIVVRLAAHFSAAGGPERPATEVHWVHFGPQPNPLGHHPS</sequence>
<reference evidence="2 3" key="1">
    <citation type="submission" date="2018-03" db="EMBL/GenBank/DDBJ databases">
        <authorList>
            <person name="Keele B.F."/>
        </authorList>
    </citation>
    <scope>NUCLEOTIDE SEQUENCE [LARGE SCALE GENOMIC DNA]</scope>
    <source>
        <strain evidence="2">ZCTH4_d</strain>
    </source>
</reference>
<evidence type="ECO:0000313" key="2">
    <source>
        <dbReference type="EMBL" id="REJ28950.1"/>
    </source>
</evidence>
<dbReference type="EMBL" id="QEWE01000015">
    <property type="protein sequence ID" value="REJ28950.1"/>
    <property type="molecule type" value="Genomic_DNA"/>
</dbReference>
<organism evidence="2 3">
    <name type="scientific">Caldibacillus debilis</name>
    <dbReference type="NCBI Taxonomy" id="301148"/>
    <lineage>
        <taxon>Bacteria</taxon>
        <taxon>Bacillati</taxon>
        <taxon>Bacillota</taxon>
        <taxon>Bacilli</taxon>
        <taxon>Bacillales</taxon>
        <taxon>Bacillaceae</taxon>
        <taxon>Caldibacillus</taxon>
    </lineage>
</organism>
<dbReference type="AlphaFoldDB" id="A0A3E0K550"/>
<name>A0A3E0K550_9BACI</name>
<proteinExistence type="predicted"/>
<protein>
    <submittedName>
        <fullName evidence="2">Uncharacterized protein</fullName>
    </submittedName>
</protein>
<feature type="region of interest" description="Disordered" evidence="1">
    <location>
        <begin position="1"/>
        <end position="26"/>
    </location>
</feature>
<gene>
    <name evidence="2" type="ORF">C6P37_06770</name>
</gene>
<accession>A0A3E0K550</accession>
<evidence type="ECO:0000256" key="1">
    <source>
        <dbReference type="SAM" id="MobiDB-lite"/>
    </source>
</evidence>
<dbReference type="Proteomes" id="UP000257014">
    <property type="component" value="Unassembled WGS sequence"/>
</dbReference>